<dbReference type="AlphaFoldDB" id="A0AA39FKT5"/>
<organism evidence="3 4">
    <name type="scientific">Microctonus aethiopoides</name>
    <dbReference type="NCBI Taxonomy" id="144406"/>
    <lineage>
        <taxon>Eukaryota</taxon>
        <taxon>Metazoa</taxon>
        <taxon>Ecdysozoa</taxon>
        <taxon>Arthropoda</taxon>
        <taxon>Hexapoda</taxon>
        <taxon>Insecta</taxon>
        <taxon>Pterygota</taxon>
        <taxon>Neoptera</taxon>
        <taxon>Endopterygota</taxon>
        <taxon>Hymenoptera</taxon>
        <taxon>Apocrita</taxon>
        <taxon>Ichneumonoidea</taxon>
        <taxon>Braconidae</taxon>
        <taxon>Euphorinae</taxon>
        <taxon>Microctonus</taxon>
    </lineage>
</organism>
<reference evidence="3" key="2">
    <citation type="submission" date="2023-03" db="EMBL/GenBank/DDBJ databases">
        <authorList>
            <person name="Inwood S.N."/>
            <person name="Skelly J.G."/>
            <person name="Guhlin J."/>
            <person name="Harrop T.W.R."/>
            <person name="Goldson S.G."/>
            <person name="Dearden P.K."/>
        </authorList>
    </citation>
    <scope>NUCLEOTIDE SEQUENCE</scope>
    <source>
        <strain evidence="3">Irish</strain>
        <tissue evidence="3">Whole body</tissue>
    </source>
</reference>
<dbReference type="Proteomes" id="UP001168990">
    <property type="component" value="Unassembled WGS sequence"/>
</dbReference>
<dbReference type="SUPFAM" id="SSF110004">
    <property type="entry name" value="Glycolipid transfer protein, GLTP"/>
    <property type="match status" value="1"/>
</dbReference>
<sequence>MSTVNYNQWTFIEILHQQPNCALSIIFPDIINGKIDTNNFLTASRETLKIIEKFGKVFAPIKYDMQNNIEKIMSKYLTDKEKHLTIQDLILSEKITGKKLVASDALLWLMRALKMIQLFLERIVENSEIGECTEDLVANIKDSYKDSLEPYHGWMAQQLFGLLARMVPTRSQLLLSLANNIPNNEDNTLRIMDNFTKKLKINLMVLQCFMHDNHLDINA</sequence>
<dbReference type="GO" id="GO:1902387">
    <property type="term" value="F:ceramide 1-phosphate binding"/>
    <property type="evidence" value="ECO:0007669"/>
    <property type="project" value="TreeGrafter"/>
</dbReference>
<proteinExistence type="predicted"/>
<dbReference type="InterPro" id="IPR036497">
    <property type="entry name" value="GLTP_sf"/>
</dbReference>
<gene>
    <name evidence="3" type="ORF">PV328_009104</name>
</gene>
<evidence type="ECO:0000259" key="2">
    <source>
        <dbReference type="Pfam" id="PF08718"/>
    </source>
</evidence>
<accession>A0AA39FKT5</accession>
<feature type="domain" description="Glycolipid transfer protein" evidence="2">
    <location>
        <begin position="35"/>
        <end position="178"/>
    </location>
</feature>
<dbReference type="InterPro" id="IPR014830">
    <property type="entry name" value="Glycolipid_transfer_prot_dom"/>
</dbReference>
<keyword evidence="4" id="KW-1185">Reference proteome</keyword>
<dbReference type="EMBL" id="JAQQBS010000003">
    <property type="protein sequence ID" value="KAK0171363.1"/>
    <property type="molecule type" value="Genomic_DNA"/>
</dbReference>
<keyword evidence="1" id="KW-0813">Transport</keyword>
<reference evidence="3" key="1">
    <citation type="journal article" date="2023" name="bioRxiv">
        <title>Scaffold-level genome assemblies of two parasitoid biocontrol wasps reveal the parthenogenesis mechanism and an associated novel virus.</title>
        <authorList>
            <person name="Inwood S."/>
            <person name="Skelly J."/>
            <person name="Guhlin J."/>
            <person name="Harrop T."/>
            <person name="Goldson S."/>
            <person name="Dearden P."/>
        </authorList>
    </citation>
    <scope>NUCLEOTIDE SEQUENCE</scope>
    <source>
        <strain evidence="3">Irish</strain>
        <tissue evidence="3">Whole body</tissue>
    </source>
</reference>
<dbReference type="GO" id="GO:0005829">
    <property type="term" value="C:cytosol"/>
    <property type="evidence" value="ECO:0007669"/>
    <property type="project" value="TreeGrafter"/>
</dbReference>
<dbReference type="PANTHER" id="PTHR10219:SF25">
    <property type="entry name" value="PLECKSTRIN HOMOLOGY DOMAIN-CONTAINING FAMILY A MEMBER 8"/>
    <property type="match status" value="1"/>
</dbReference>
<evidence type="ECO:0000313" key="4">
    <source>
        <dbReference type="Proteomes" id="UP001168990"/>
    </source>
</evidence>
<dbReference type="Gene3D" id="1.10.3520.10">
    <property type="entry name" value="Glycolipid transfer protein"/>
    <property type="match status" value="1"/>
</dbReference>
<dbReference type="Pfam" id="PF08718">
    <property type="entry name" value="GLTP"/>
    <property type="match status" value="1"/>
</dbReference>
<comment type="caution">
    <text evidence="3">The sequence shown here is derived from an EMBL/GenBank/DDBJ whole genome shotgun (WGS) entry which is preliminary data.</text>
</comment>
<dbReference type="GO" id="GO:1902388">
    <property type="term" value="F:ceramide 1-phosphate transfer activity"/>
    <property type="evidence" value="ECO:0007669"/>
    <property type="project" value="TreeGrafter"/>
</dbReference>
<protein>
    <recommendedName>
        <fullName evidence="2">Glycolipid transfer protein domain-containing protein</fullName>
    </recommendedName>
</protein>
<dbReference type="FunFam" id="1.10.3520.10:FF:000001">
    <property type="entry name" value="Pleckstrin domain-containing family A member 8"/>
    <property type="match status" value="1"/>
</dbReference>
<name>A0AA39FKT5_9HYME</name>
<dbReference type="GO" id="GO:0016020">
    <property type="term" value="C:membrane"/>
    <property type="evidence" value="ECO:0007669"/>
    <property type="project" value="TreeGrafter"/>
</dbReference>
<dbReference type="PANTHER" id="PTHR10219">
    <property type="entry name" value="GLYCOLIPID TRANSFER PROTEIN-RELATED"/>
    <property type="match status" value="1"/>
</dbReference>
<evidence type="ECO:0000313" key="3">
    <source>
        <dbReference type="EMBL" id="KAK0171363.1"/>
    </source>
</evidence>
<evidence type="ECO:0000256" key="1">
    <source>
        <dbReference type="ARBA" id="ARBA00022448"/>
    </source>
</evidence>